<evidence type="ECO:0000313" key="7">
    <source>
        <dbReference type="Proteomes" id="UP000638263"/>
    </source>
</evidence>
<feature type="transmembrane region" description="Helical" evidence="5">
    <location>
        <begin position="70"/>
        <end position="90"/>
    </location>
</feature>
<evidence type="ECO:0000313" key="6">
    <source>
        <dbReference type="EMBL" id="GGL07235.1"/>
    </source>
</evidence>
<evidence type="ECO:0000256" key="5">
    <source>
        <dbReference type="SAM" id="Phobius"/>
    </source>
</evidence>
<comment type="subcellular location">
    <subcellularLocation>
        <location evidence="1">Membrane</location>
        <topology evidence="1">Multi-pass membrane protein</topology>
    </subcellularLocation>
</comment>
<proteinExistence type="predicted"/>
<dbReference type="GO" id="GO:0016020">
    <property type="term" value="C:membrane"/>
    <property type="evidence" value="ECO:0007669"/>
    <property type="project" value="UniProtKB-SubCell"/>
</dbReference>
<gene>
    <name evidence="6" type="ORF">GCM10011588_22130</name>
</gene>
<accession>A0A917RGV5</accession>
<dbReference type="InterPro" id="IPR032808">
    <property type="entry name" value="DoxX"/>
</dbReference>
<evidence type="ECO:0000256" key="3">
    <source>
        <dbReference type="ARBA" id="ARBA00022989"/>
    </source>
</evidence>
<evidence type="ECO:0008006" key="8">
    <source>
        <dbReference type="Google" id="ProtNLM"/>
    </source>
</evidence>
<name>A0A917RGV5_9NOCA</name>
<dbReference type="Pfam" id="PF13564">
    <property type="entry name" value="DoxX_2"/>
    <property type="match status" value="1"/>
</dbReference>
<sequence length="116" mass="11955">MHTTYLVVAIVTAVLNAADSFAGFARAKFVLANSAEVGVPRSWLPWLGVLKLAGAAGVVLGILGMKGVGLAAAVGLVLFFIGALIAHLRARVFYNIAFPGTYFALALATAALIVVQ</sequence>
<feature type="transmembrane region" description="Helical" evidence="5">
    <location>
        <begin position="43"/>
        <end position="63"/>
    </location>
</feature>
<dbReference type="Proteomes" id="UP000638263">
    <property type="component" value="Unassembled WGS sequence"/>
</dbReference>
<dbReference type="EMBL" id="BMMH01000003">
    <property type="protein sequence ID" value="GGL07235.1"/>
    <property type="molecule type" value="Genomic_DNA"/>
</dbReference>
<keyword evidence="7" id="KW-1185">Reference proteome</keyword>
<evidence type="ECO:0000256" key="1">
    <source>
        <dbReference type="ARBA" id="ARBA00004141"/>
    </source>
</evidence>
<reference evidence="6" key="1">
    <citation type="journal article" date="2014" name="Int. J. Syst. Evol. Microbiol.">
        <title>Complete genome sequence of Corynebacterium casei LMG S-19264T (=DSM 44701T), isolated from a smear-ripened cheese.</title>
        <authorList>
            <consortium name="US DOE Joint Genome Institute (JGI-PGF)"/>
            <person name="Walter F."/>
            <person name="Albersmeier A."/>
            <person name="Kalinowski J."/>
            <person name="Ruckert C."/>
        </authorList>
    </citation>
    <scope>NUCLEOTIDE SEQUENCE</scope>
    <source>
        <strain evidence="6">CGMCC 4.3508</strain>
    </source>
</reference>
<dbReference type="RefSeq" id="WP_058854199.1">
    <property type="nucleotide sequence ID" value="NZ_BMMH01000003.1"/>
</dbReference>
<protein>
    <recommendedName>
        <fullName evidence="8">DoxX family protein</fullName>
    </recommendedName>
</protein>
<dbReference type="AlphaFoldDB" id="A0A917RGV5"/>
<keyword evidence="2 5" id="KW-0812">Transmembrane</keyword>
<evidence type="ECO:0000256" key="2">
    <source>
        <dbReference type="ARBA" id="ARBA00022692"/>
    </source>
</evidence>
<reference evidence="6" key="2">
    <citation type="submission" date="2020-09" db="EMBL/GenBank/DDBJ databases">
        <authorList>
            <person name="Sun Q."/>
            <person name="Zhou Y."/>
        </authorList>
    </citation>
    <scope>NUCLEOTIDE SEQUENCE</scope>
    <source>
        <strain evidence="6">CGMCC 4.3508</strain>
    </source>
</reference>
<keyword evidence="3 5" id="KW-1133">Transmembrane helix</keyword>
<comment type="caution">
    <text evidence="6">The sequence shown here is derived from an EMBL/GenBank/DDBJ whole genome shotgun (WGS) entry which is preliminary data.</text>
</comment>
<evidence type="ECO:0000256" key="4">
    <source>
        <dbReference type="ARBA" id="ARBA00023136"/>
    </source>
</evidence>
<organism evidence="6 7">
    <name type="scientific">Nocardia jinanensis</name>
    <dbReference type="NCBI Taxonomy" id="382504"/>
    <lineage>
        <taxon>Bacteria</taxon>
        <taxon>Bacillati</taxon>
        <taxon>Actinomycetota</taxon>
        <taxon>Actinomycetes</taxon>
        <taxon>Mycobacteriales</taxon>
        <taxon>Nocardiaceae</taxon>
        <taxon>Nocardia</taxon>
    </lineage>
</organism>
<feature type="transmembrane region" description="Helical" evidence="5">
    <location>
        <begin position="96"/>
        <end position="115"/>
    </location>
</feature>
<keyword evidence="4 5" id="KW-0472">Membrane</keyword>